<organism evidence="2 3">
    <name type="scientific">Halomonas salifodinae</name>
    <dbReference type="NCBI Taxonomy" id="438745"/>
    <lineage>
        <taxon>Bacteria</taxon>
        <taxon>Pseudomonadati</taxon>
        <taxon>Pseudomonadota</taxon>
        <taxon>Gammaproteobacteria</taxon>
        <taxon>Oceanospirillales</taxon>
        <taxon>Halomonadaceae</taxon>
        <taxon>Halomonas</taxon>
    </lineage>
</organism>
<name>A0ABW2F3G2_9GAMM</name>
<evidence type="ECO:0000313" key="3">
    <source>
        <dbReference type="Proteomes" id="UP001596411"/>
    </source>
</evidence>
<reference evidence="3" key="1">
    <citation type="journal article" date="2019" name="Int. J. Syst. Evol. Microbiol.">
        <title>The Global Catalogue of Microorganisms (GCM) 10K type strain sequencing project: providing services to taxonomists for standard genome sequencing and annotation.</title>
        <authorList>
            <consortium name="The Broad Institute Genomics Platform"/>
            <consortium name="The Broad Institute Genome Sequencing Center for Infectious Disease"/>
            <person name="Wu L."/>
            <person name="Ma J."/>
        </authorList>
    </citation>
    <scope>NUCLEOTIDE SEQUENCE [LARGE SCALE GENOMIC DNA]</scope>
    <source>
        <strain evidence="3">CGMCC 1.13666</strain>
    </source>
</reference>
<accession>A0ABW2F3G2</accession>
<dbReference type="Pfam" id="PF15607">
    <property type="entry name" value="Ntox44"/>
    <property type="match status" value="1"/>
</dbReference>
<evidence type="ECO:0000259" key="1">
    <source>
        <dbReference type="Pfam" id="PF15607"/>
    </source>
</evidence>
<gene>
    <name evidence="2" type="ORF">ACFQH5_18885</name>
</gene>
<dbReference type="Proteomes" id="UP001596411">
    <property type="component" value="Unassembled WGS sequence"/>
</dbReference>
<dbReference type="InterPro" id="IPR028946">
    <property type="entry name" value="Ntox44"/>
</dbReference>
<feature type="domain" description="Bacterial toxin 44" evidence="1">
    <location>
        <begin position="108"/>
        <end position="221"/>
    </location>
</feature>
<proteinExistence type="predicted"/>
<sequence length="263" mass="30708">MSEWRLVATTHTTPASIDDPFEVILPCRHEGQVPEIAAWMIDEIQQNAVSDVALAMKRQNTYSAERELREWQREGEELGFLQQIRRSVVKPDFYGIERANKLGAWGGWTLMVRENGDWDHKREIRTKYPTLGKTSYRYHHKYNNYEYYYDIWSNIHYGYLGLFCGFPRNALLDGAGLEQIGSDVRHRRWPTDRSADNGEGLRRFDDVTDSLSIRIGFDLFDAFPDPQRLTARSLLNRIEAAPYPMETGSKMLHDCQLARQRDE</sequence>
<keyword evidence="3" id="KW-1185">Reference proteome</keyword>
<dbReference type="RefSeq" id="WP_346064314.1">
    <property type="nucleotide sequence ID" value="NZ_BAAADR010000047.1"/>
</dbReference>
<evidence type="ECO:0000313" key="2">
    <source>
        <dbReference type="EMBL" id="MFC7091613.1"/>
    </source>
</evidence>
<comment type="caution">
    <text evidence="2">The sequence shown here is derived from an EMBL/GenBank/DDBJ whole genome shotgun (WGS) entry which is preliminary data.</text>
</comment>
<dbReference type="EMBL" id="JBHSZP010000039">
    <property type="protein sequence ID" value="MFC7091613.1"/>
    <property type="molecule type" value="Genomic_DNA"/>
</dbReference>
<protein>
    <submittedName>
        <fullName evidence="2">Polymorphic toxin type 44 domain-containing protein</fullName>
    </submittedName>
</protein>